<evidence type="ECO:0000259" key="3">
    <source>
        <dbReference type="PROSITE" id="PS50158"/>
    </source>
</evidence>
<keyword evidence="6" id="KW-1185">Reference proteome</keyword>
<dbReference type="InterPro" id="IPR011129">
    <property type="entry name" value="CSD"/>
</dbReference>
<dbReference type="PANTHER" id="PTHR46565:SF20">
    <property type="entry name" value="COLD SHOCK DOMAIN-CONTAINING PROTEIN 4"/>
    <property type="match status" value="1"/>
</dbReference>
<dbReference type="EMBL" id="KZ305039">
    <property type="protein sequence ID" value="PIA41477.1"/>
    <property type="molecule type" value="Genomic_DNA"/>
</dbReference>
<feature type="region of interest" description="Disordered" evidence="2">
    <location>
        <begin position="138"/>
        <end position="163"/>
    </location>
</feature>
<feature type="region of interest" description="Disordered" evidence="2">
    <location>
        <begin position="1"/>
        <end position="20"/>
    </location>
</feature>
<dbReference type="InParanoid" id="A0A2G5DE15"/>
<feature type="compositionally biased region" description="Basic and acidic residues" evidence="2">
    <location>
        <begin position="248"/>
        <end position="268"/>
    </location>
</feature>
<sequence length="388" mass="42753">MAHFSESNIPERLPVAQPPLDPELTTLTWESNTLHDQLAVQEDRATGVVKWFNKRKGYGFIIPDSGGADLFVHYSSIKSKGFQSLTAGDEVEYHLVNVGFGRYEAIDVSGPGGSFIQETTGSDDNYCSDFWDSGCSGNDNGRNKGNDVNSPGRSFDRGTTRRDSYCNDIRGRGSLDGRSDDYEWNKAVNVSSPGRSFVWGTTRSDNYSNYNKGSGGHDGRRDNYGWNKAVDAISPGRSVLWETTRKDSNVGDVRGRGDRGSGRNDHGRNKVINGRSPGRSSVQGTPRRDNYCRDNVGRGNGGFGHSGTSKCSYCCEWGHVARDCFQRNGGGLRCSTCGEHGHLEKHCYRDSNSRGGASKCSSCCEWGHVARDCYQRLHCYAWPSGKRL</sequence>
<dbReference type="SUPFAM" id="SSF57756">
    <property type="entry name" value="Retrovirus zinc finger-like domains"/>
    <property type="match status" value="1"/>
</dbReference>
<dbReference type="InterPro" id="IPR001878">
    <property type="entry name" value="Znf_CCHC"/>
</dbReference>
<dbReference type="PRINTS" id="PR00050">
    <property type="entry name" value="COLDSHOCK"/>
</dbReference>
<keyword evidence="1" id="KW-0862">Zinc</keyword>
<feature type="domain" description="CCHC-type" evidence="3">
    <location>
        <begin position="333"/>
        <end position="347"/>
    </location>
</feature>
<dbReference type="InterPro" id="IPR036875">
    <property type="entry name" value="Znf_CCHC_sf"/>
</dbReference>
<dbReference type="InterPro" id="IPR012340">
    <property type="entry name" value="NA-bd_OB-fold"/>
</dbReference>
<dbReference type="SMART" id="SM00357">
    <property type="entry name" value="CSP"/>
    <property type="match status" value="1"/>
</dbReference>
<reference evidence="5 6" key="1">
    <citation type="submission" date="2017-09" db="EMBL/GenBank/DDBJ databases">
        <title>WGS assembly of Aquilegia coerulea Goldsmith.</title>
        <authorList>
            <person name="Hodges S."/>
            <person name="Kramer E."/>
            <person name="Nordborg M."/>
            <person name="Tomkins J."/>
            <person name="Borevitz J."/>
            <person name="Derieg N."/>
            <person name="Yan J."/>
            <person name="Mihaltcheva S."/>
            <person name="Hayes R.D."/>
            <person name="Rokhsar D."/>
        </authorList>
    </citation>
    <scope>NUCLEOTIDE SEQUENCE [LARGE SCALE GENOMIC DNA]</scope>
    <source>
        <strain evidence="6">cv. Goldsmith</strain>
    </source>
</reference>
<keyword evidence="1" id="KW-0863">Zinc-finger</keyword>
<dbReference type="Gene3D" id="2.40.50.140">
    <property type="entry name" value="Nucleic acid-binding proteins"/>
    <property type="match status" value="1"/>
</dbReference>
<evidence type="ECO:0000313" key="6">
    <source>
        <dbReference type="Proteomes" id="UP000230069"/>
    </source>
</evidence>
<proteinExistence type="predicted"/>
<dbReference type="Gene3D" id="4.10.60.10">
    <property type="entry name" value="Zinc finger, CCHC-type"/>
    <property type="match status" value="1"/>
</dbReference>
<feature type="region of interest" description="Disordered" evidence="2">
    <location>
        <begin position="248"/>
        <end position="291"/>
    </location>
</feature>
<dbReference type="GO" id="GO:0008270">
    <property type="term" value="F:zinc ion binding"/>
    <property type="evidence" value="ECO:0007669"/>
    <property type="project" value="UniProtKB-KW"/>
</dbReference>
<dbReference type="PROSITE" id="PS51857">
    <property type="entry name" value="CSD_2"/>
    <property type="match status" value="1"/>
</dbReference>
<dbReference type="PROSITE" id="PS00352">
    <property type="entry name" value="CSD_1"/>
    <property type="match status" value="1"/>
</dbReference>
<dbReference type="InterPro" id="IPR002059">
    <property type="entry name" value="CSP_DNA-bd"/>
</dbReference>
<feature type="domain" description="CSD" evidence="4">
    <location>
        <begin position="44"/>
        <end position="110"/>
    </location>
</feature>
<dbReference type="STRING" id="218851.A0A2G5DE15"/>
<dbReference type="Pfam" id="PF00313">
    <property type="entry name" value="CSD"/>
    <property type="match status" value="1"/>
</dbReference>
<protein>
    <recommendedName>
        <fullName evidence="7">CSD domain-containing protein</fullName>
    </recommendedName>
</protein>
<keyword evidence="1" id="KW-0479">Metal-binding</keyword>
<evidence type="ECO:0008006" key="7">
    <source>
        <dbReference type="Google" id="ProtNLM"/>
    </source>
</evidence>
<dbReference type="InterPro" id="IPR019844">
    <property type="entry name" value="CSD_CS"/>
</dbReference>
<evidence type="ECO:0000259" key="4">
    <source>
        <dbReference type="PROSITE" id="PS51857"/>
    </source>
</evidence>
<dbReference type="CDD" id="cd04458">
    <property type="entry name" value="CSP_CDS"/>
    <property type="match status" value="1"/>
</dbReference>
<dbReference type="PANTHER" id="PTHR46565">
    <property type="entry name" value="COLD SHOCK DOMAIN PROTEIN 2"/>
    <property type="match status" value="1"/>
</dbReference>
<evidence type="ECO:0000313" key="5">
    <source>
        <dbReference type="EMBL" id="PIA41477.1"/>
    </source>
</evidence>
<dbReference type="SUPFAM" id="SSF50249">
    <property type="entry name" value="Nucleic acid-binding proteins"/>
    <property type="match status" value="1"/>
</dbReference>
<evidence type="ECO:0000256" key="2">
    <source>
        <dbReference type="SAM" id="MobiDB-lite"/>
    </source>
</evidence>
<gene>
    <name evidence="5" type="ORF">AQUCO_02200119v1</name>
</gene>
<dbReference type="Proteomes" id="UP000230069">
    <property type="component" value="Unassembled WGS sequence"/>
</dbReference>
<name>A0A2G5DE15_AQUCA</name>
<dbReference type="OrthoDB" id="422005at2759"/>
<feature type="compositionally biased region" description="Basic and acidic residues" evidence="2">
    <location>
        <begin position="154"/>
        <end position="163"/>
    </location>
</feature>
<dbReference type="SMART" id="SM00343">
    <property type="entry name" value="ZnF_C2HC"/>
    <property type="match status" value="3"/>
</dbReference>
<dbReference type="GO" id="GO:0003676">
    <property type="term" value="F:nucleic acid binding"/>
    <property type="evidence" value="ECO:0007669"/>
    <property type="project" value="InterPro"/>
</dbReference>
<dbReference type="PROSITE" id="PS50158">
    <property type="entry name" value="ZF_CCHC"/>
    <property type="match status" value="1"/>
</dbReference>
<accession>A0A2G5DE15</accession>
<organism evidence="5 6">
    <name type="scientific">Aquilegia coerulea</name>
    <name type="common">Rocky mountain columbine</name>
    <dbReference type="NCBI Taxonomy" id="218851"/>
    <lineage>
        <taxon>Eukaryota</taxon>
        <taxon>Viridiplantae</taxon>
        <taxon>Streptophyta</taxon>
        <taxon>Embryophyta</taxon>
        <taxon>Tracheophyta</taxon>
        <taxon>Spermatophyta</taxon>
        <taxon>Magnoliopsida</taxon>
        <taxon>Ranunculales</taxon>
        <taxon>Ranunculaceae</taxon>
        <taxon>Thalictroideae</taxon>
        <taxon>Aquilegia</taxon>
    </lineage>
</organism>
<dbReference type="AlphaFoldDB" id="A0A2G5DE15"/>
<evidence type="ECO:0000256" key="1">
    <source>
        <dbReference type="PROSITE-ProRule" id="PRU00047"/>
    </source>
</evidence>